<dbReference type="SUPFAM" id="SSF48452">
    <property type="entry name" value="TPR-like"/>
    <property type="match status" value="1"/>
</dbReference>
<evidence type="ECO:0000256" key="2">
    <source>
        <dbReference type="SAM" id="Phobius"/>
    </source>
</evidence>
<evidence type="ECO:0008006" key="6">
    <source>
        <dbReference type="Google" id="ProtNLM"/>
    </source>
</evidence>
<name>A0A162BG49_9GAMM</name>
<gene>
    <name evidence="4" type="ORF">N478_05595</name>
</gene>
<dbReference type="Gene3D" id="1.25.40.10">
    <property type="entry name" value="Tetratricopeptide repeat domain"/>
    <property type="match status" value="1"/>
</dbReference>
<dbReference type="Pfam" id="PF13174">
    <property type="entry name" value="TPR_6"/>
    <property type="match status" value="1"/>
</dbReference>
<reference evidence="4 5" key="1">
    <citation type="submission" date="2013-07" db="EMBL/GenBank/DDBJ databases">
        <title>Comparative Genomic and Metabolomic Analysis of Twelve Strains of Pseudoalteromonas luteoviolacea.</title>
        <authorList>
            <person name="Vynne N.G."/>
            <person name="Mansson M."/>
            <person name="Gram L."/>
        </authorList>
    </citation>
    <scope>NUCLEOTIDE SEQUENCE [LARGE SCALE GENOMIC DNA]</scope>
    <source>
        <strain evidence="4 5">S4060-1</strain>
    </source>
</reference>
<feature type="coiled-coil region" evidence="1">
    <location>
        <begin position="180"/>
        <end position="222"/>
    </location>
</feature>
<proteinExistence type="predicted"/>
<sequence length="523" mass="58859">MRSFFILMSIAIFAMQPVLADEKQKIVGQSNNQNQLVHISLAQQLGAIQNKLSDLDEKLKQQNTLNGDAKSLEETYNELKLQLEELKLLLNQKETILQNKLSNQKEVIESKFLHKEQNQDKQLANFNSRISDLALYLTLGLGVFSILITILAIYLGLSAKTTAIAEAKKAANQASDEHMKEWLENNREELIKQAQDSFEETTKQLKERFDEFEDEQKKQANKFAEIRNVRAKLTDSITSKTNKLDHTHFENCILDAQDWVEIGKDYFLNNQFKLSEIVWDVILFNSLHDNDDLKIVKAYLLKALCLGELGQSEKEIKTYDTLIACFSESMSDAILEQVAMGMLNKGIVQSELEQSENSIETYDALIARFSESENDAILAQVAKGMINKGVAQGELGQSENAVKTYDALIARFSESKSDAILELLARGMINKGIRLGKLGQSENAVKTYDTLITRFSESKNDAILEQVARGVINKGARLGILGQSENAIKTYETLIALFSDSESEEIQILVTPVKDELNKLKSD</sequence>
<keyword evidence="2" id="KW-0812">Transmembrane</keyword>
<evidence type="ECO:0000313" key="4">
    <source>
        <dbReference type="EMBL" id="KZN61547.1"/>
    </source>
</evidence>
<evidence type="ECO:0000256" key="3">
    <source>
        <dbReference type="SAM" id="SignalP"/>
    </source>
</evidence>
<feature type="signal peptide" evidence="3">
    <location>
        <begin position="1"/>
        <end position="20"/>
    </location>
</feature>
<keyword evidence="1" id="KW-0175">Coiled coil</keyword>
<dbReference type="Proteomes" id="UP000076661">
    <property type="component" value="Unassembled WGS sequence"/>
</dbReference>
<evidence type="ECO:0000313" key="5">
    <source>
        <dbReference type="Proteomes" id="UP000076661"/>
    </source>
</evidence>
<dbReference type="InterPro" id="IPR011990">
    <property type="entry name" value="TPR-like_helical_dom_sf"/>
</dbReference>
<keyword evidence="3" id="KW-0732">Signal</keyword>
<organism evidence="4 5">
    <name type="scientific">Pseudoalteromonas luteoviolacea S4060-1</name>
    <dbReference type="NCBI Taxonomy" id="1365257"/>
    <lineage>
        <taxon>Bacteria</taxon>
        <taxon>Pseudomonadati</taxon>
        <taxon>Pseudomonadota</taxon>
        <taxon>Gammaproteobacteria</taxon>
        <taxon>Alteromonadales</taxon>
        <taxon>Pseudoalteromonadaceae</taxon>
        <taxon>Pseudoalteromonas</taxon>
    </lineage>
</organism>
<protein>
    <recommendedName>
        <fullName evidence="6">Tetratricopeptide repeat-like domain-containing protein</fullName>
    </recommendedName>
</protein>
<dbReference type="SMART" id="SM00028">
    <property type="entry name" value="TPR"/>
    <property type="match status" value="5"/>
</dbReference>
<comment type="caution">
    <text evidence="4">The sequence shown here is derived from an EMBL/GenBank/DDBJ whole genome shotgun (WGS) entry which is preliminary data.</text>
</comment>
<dbReference type="AlphaFoldDB" id="A0A162BG49"/>
<feature type="chain" id="PRO_5007832320" description="Tetratricopeptide repeat-like domain-containing protein" evidence="3">
    <location>
        <begin position="21"/>
        <end position="523"/>
    </location>
</feature>
<keyword evidence="2" id="KW-1133">Transmembrane helix</keyword>
<feature type="transmembrane region" description="Helical" evidence="2">
    <location>
        <begin position="133"/>
        <end position="157"/>
    </location>
</feature>
<feature type="coiled-coil region" evidence="1">
    <location>
        <begin position="45"/>
        <end position="103"/>
    </location>
</feature>
<accession>A0A162BG49</accession>
<evidence type="ECO:0000256" key="1">
    <source>
        <dbReference type="SAM" id="Coils"/>
    </source>
</evidence>
<dbReference type="InterPro" id="IPR019734">
    <property type="entry name" value="TPR_rpt"/>
</dbReference>
<dbReference type="PATRIC" id="fig|1365257.3.peg.4437"/>
<keyword evidence="2" id="KW-0472">Membrane</keyword>
<dbReference type="EMBL" id="AUXX01000045">
    <property type="protein sequence ID" value="KZN61547.1"/>
    <property type="molecule type" value="Genomic_DNA"/>
</dbReference>